<proteinExistence type="predicted"/>
<organism evidence="1 2">
    <name type="scientific">Trichonephila clavata</name>
    <name type="common">Joro spider</name>
    <name type="synonym">Nephila clavata</name>
    <dbReference type="NCBI Taxonomy" id="2740835"/>
    <lineage>
        <taxon>Eukaryota</taxon>
        <taxon>Metazoa</taxon>
        <taxon>Ecdysozoa</taxon>
        <taxon>Arthropoda</taxon>
        <taxon>Chelicerata</taxon>
        <taxon>Arachnida</taxon>
        <taxon>Araneae</taxon>
        <taxon>Araneomorphae</taxon>
        <taxon>Entelegynae</taxon>
        <taxon>Araneoidea</taxon>
        <taxon>Nephilidae</taxon>
        <taxon>Trichonephila</taxon>
    </lineage>
</organism>
<comment type="caution">
    <text evidence="1">The sequence shown here is derived from an EMBL/GenBank/DDBJ whole genome shotgun (WGS) entry which is preliminary data.</text>
</comment>
<dbReference type="AlphaFoldDB" id="A0A8X6I8G0"/>
<dbReference type="EMBL" id="BMAO01031141">
    <property type="protein sequence ID" value="GFQ72705.1"/>
    <property type="molecule type" value="Genomic_DNA"/>
</dbReference>
<sequence>MVQNECTPKLWIYKLEFLNPGFRATLLITGCDGEEDMQSPEQLRMETRIRFNFASEGRHPLRLAKEMRKCVNAFCFRWNFAQFNVFRFGSVLSYDLTYHTFVHNIFTISSVDFIYQIY</sequence>
<name>A0A8X6I8G0_TRICU</name>
<dbReference type="Proteomes" id="UP000887116">
    <property type="component" value="Unassembled WGS sequence"/>
</dbReference>
<accession>A0A8X6I8G0</accession>
<keyword evidence="2" id="KW-1185">Reference proteome</keyword>
<evidence type="ECO:0000313" key="1">
    <source>
        <dbReference type="EMBL" id="GFQ72705.1"/>
    </source>
</evidence>
<reference evidence="1" key="1">
    <citation type="submission" date="2020-07" db="EMBL/GenBank/DDBJ databases">
        <title>Multicomponent nature underlies the extraordinary mechanical properties of spider dragline silk.</title>
        <authorList>
            <person name="Kono N."/>
            <person name="Nakamura H."/>
            <person name="Mori M."/>
            <person name="Yoshida Y."/>
            <person name="Ohtoshi R."/>
            <person name="Malay A.D."/>
            <person name="Moran D.A.P."/>
            <person name="Tomita M."/>
            <person name="Numata K."/>
            <person name="Arakawa K."/>
        </authorList>
    </citation>
    <scope>NUCLEOTIDE SEQUENCE</scope>
</reference>
<protein>
    <submittedName>
        <fullName evidence="1">Uncharacterized protein</fullName>
    </submittedName>
</protein>
<gene>
    <name evidence="1" type="ORF">TNCT_481551</name>
</gene>
<evidence type="ECO:0000313" key="2">
    <source>
        <dbReference type="Proteomes" id="UP000887116"/>
    </source>
</evidence>